<evidence type="ECO:0000313" key="10">
    <source>
        <dbReference type="Proteomes" id="UP000649151"/>
    </source>
</evidence>
<comment type="subcellular location">
    <subcellularLocation>
        <location evidence="1">Cell membrane</location>
        <topology evidence="1">Multi-pass membrane protein</topology>
    </subcellularLocation>
</comment>
<evidence type="ECO:0000256" key="4">
    <source>
        <dbReference type="ARBA" id="ARBA00022692"/>
    </source>
</evidence>
<keyword evidence="3" id="KW-1003">Cell membrane</keyword>
<evidence type="ECO:0000256" key="2">
    <source>
        <dbReference type="ARBA" id="ARBA00007776"/>
    </source>
</evidence>
<evidence type="ECO:0000256" key="7">
    <source>
        <dbReference type="ARBA" id="ARBA00023136"/>
    </source>
</evidence>
<dbReference type="Pfam" id="PF04093">
    <property type="entry name" value="MreD"/>
    <property type="match status" value="1"/>
</dbReference>
<dbReference type="RefSeq" id="WP_069987855.1">
    <property type="nucleotide sequence ID" value="NZ_JACOQK010000001.1"/>
</dbReference>
<reference evidence="9 10" key="1">
    <citation type="submission" date="2020-08" db="EMBL/GenBank/DDBJ databases">
        <title>Genome public.</title>
        <authorList>
            <person name="Liu C."/>
            <person name="Sun Q."/>
        </authorList>
    </citation>
    <scope>NUCLEOTIDE SEQUENCE [LARGE SCALE GENOMIC DNA]</scope>
    <source>
        <strain evidence="9 10">NSJ-27</strain>
    </source>
</reference>
<dbReference type="EMBL" id="JACOQK010000001">
    <property type="protein sequence ID" value="MBC5788268.1"/>
    <property type="molecule type" value="Genomic_DNA"/>
</dbReference>
<comment type="caution">
    <text evidence="9">The sequence shown here is derived from an EMBL/GenBank/DDBJ whole genome shotgun (WGS) entry which is preliminary data.</text>
</comment>
<evidence type="ECO:0000256" key="6">
    <source>
        <dbReference type="ARBA" id="ARBA00022989"/>
    </source>
</evidence>
<evidence type="ECO:0000256" key="8">
    <source>
        <dbReference type="SAM" id="Phobius"/>
    </source>
</evidence>
<dbReference type="NCBIfam" id="TIGR03426">
    <property type="entry name" value="shape_MreD"/>
    <property type="match status" value="1"/>
</dbReference>
<evidence type="ECO:0000256" key="5">
    <source>
        <dbReference type="ARBA" id="ARBA00022960"/>
    </source>
</evidence>
<dbReference type="InterPro" id="IPR007227">
    <property type="entry name" value="Cell_shape_determining_MreD"/>
</dbReference>
<keyword evidence="5" id="KW-0133">Cell shape</keyword>
<name>A0ABR7IT60_9CLOT</name>
<evidence type="ECO:0000256" key="1">
    <source>
        <dbReference type="ARBA" id="ARBA00004651"/>
    </source>
</evidence>
<keyword evidence="4 8" id="KW-0812">Transmembrane</keyword>
<protein>
    <submittedName>
        <fullName evidence="9">Rod shape-determining protein MreD</fullName>
    </submittedName>
</protein>
<dbReference type="Proteomes" id="UP000649151">
    <property type="component" value="Unassembled WGS sequence"/>
</dbReference>
<gene>
    <name evidence="9" type="primary">mreD</name>
    <name evidence="9" type="ORF">H8Z77_09605</name>
</gene>
<keyword evidence="6 8" id="KW-1133">Transmembrane helix</keyword>
<organism evidence="9 10">
    <name type="scientific">Clostridium facile</name>
    <dbReference type="NCBI Taxonomy" id="2763035"/>
    <lineage>
        <taxon>Bacteria</taxon>
        <taxon>Bacillati</taxon>
        <taxon>Bacillota</taxon>
        <taxon>Clostridia</taxon>
        <taxon>Eubacteriales</taxon>
        <taxon>Clostridiaceae</taxon>
        <taxon>Clostridium</taxon>
    </lineage>
</organism>
<sequence length="176" mass="19989">MKKSTRSVLKWVIYIVILFFLFILQTTPGFLEIMGVRPVFVLPYAVAIAMLEHERSAAAIGIVAGCLWDSATSRLFGTSVIILMVCCVTISLLVMYLVKSNVINNILFCLGTLVIYFLIDFVFGYLIWGYSHMGLLLVRNILPTIGYSLLFSPIFFLIMQKIRRKIYPVAEEDSSW</sequence>
<comment type="similarity">
    <text evidence="2">Belongs to the MreD family.</text>
</comment>
<proteinExistence type="inferred from homology"/>
<keyword evidence="7 8" id="KW-0472">Membrane</keyword>
<feature type="transmembrane region" description="Helical" evidence="8">
    <location>
        <begin position="12"/>
        <end position="31"/>
    </location>
</feature>
<accession>A0ABR7IT60</accession>
<feature type="transmembrane region" description="Helical" evidence="8">
    <location>
        <begin position="75"/>
        <end position="98"/>
    </location>
</feature>
<feature type="transmembrane region" description="Helical" evidence="8">
    <location>
        <begin position="140"/>
        <end position="158"/>
    </location>
</feature>
<evidence type="ECO:0000256" key="3">
    <source>
        <dbReference type="ARBA" id="ARBA00022475"/>
    </source>
</evidence>
<keyword evidence="10" id="KW-1185">Reference proteome</keyword>
<feature type="transmembrane region" description="Helical" evidence="8">
    <location>
        <begin position="105"/>
        <end position="128"/>
    </location>
</feature>
<evidence type="ECO:0000313" key="9">
    <source>
        <dbReference type="EMBL" id="MBC5788268.1"/>
    </source>
</evidence>